<keyword evidence="2" id="KW-1185">Reference proteome</keyword>
<dbReference type="RefSeq" id="WP_344610383.1">
    <property type="nucleotide sequence ID" value="NZ_BAAARV010000004.1"/>
</dbReference>
<evidence type="ECO:0000313" key="1">
    <source>
        <dbReference type="EMBL" id="GAA2327576.1"/>
    </source>
</evidence>
<protein>
    <submittedName>
        <fullName evidence="1">Uncharacterized protein</fullName>
    </submittedName>
</protein>
<gene>
    <name evidence="1" type="ORF">GCM10010170_003440</name>
</gene>
<comment type="caution">
    <text evidence="1">The sequence shown here is derived from an EMBL/GenBank/DDBJ whole genome shotgun (WGS) entry which is preliminary data.</text>
</comment>
<accession>A0ABN3FDS3</accession>
<organism evidence="1 2">
    <name type="scientific">Dactylosporangium salmoneum</name>
    <dbReference type="NCBI Taxonomy" id="53361"/>
    <lineage>
        <taxon>Bacteria</taxon>
        <taxon>Bacillati</taxon>
        <taxon>Actinomycetota</taxon>
        <taxon>Actinomycetes</taxon>
        <taxon>Micromonosporales</taxon>
        <taxon>Micromonosporaceae</taxon>
        <taxon>Dactylosporangium</taxon>
    </lineage>
</organism>
<sequence>MSWLKGERIKGTEAKAQADQVASLTTAGWTSYAPAWTASSGTQPSLGNGSLTGRWRRPANADLVHVQIKLVPGSSTTFGGNIEWIFSLPIPAHANDLLMGNGFAQDTGTFYRPVTTKKATTSTFFVVSGVGGVGLVHATAPHTWASTDELNLQLTYQPA</sequence>
<evidence type="ECO:0000313" key="2">
    <source>
        <dbReference type="Proteomes" id="UP001501444"/>
    </source>
</evidence>
<name>A0ABN3FDS3_9ACTN</name>
<reference evidence="1 2" key="1">
    <citation type="journal article" date="2019" name="Int. J. Syst. Evol. Microbiol.">
        <title>The Global Catalogue of Microorganisms (GCM) 10K type strain sequencing project: providing services to taxonomists for standard genome sequencing and annotation.</title>
        <authorList>
            <consortium name="The Broad Institute Genomics Platform"/>
            <consortium name="The Broad Institute Genome Sequencing Center for Infectious Disease"/>
            <person name="Wu L."/>
            <person name="Ma J."/>
        </authorList>
    </citation>
    <scope>NUCLEOTIDE SEQUENCE [LARGE SCALE GENOMIC DNA]</scope>
    <source>
        <strain evidence="1 2">JCM 3272</strain>
    </source>
</reference>
<dbReference type="Proteomes" id="UP001501444">
    <property type="component" value="Unassembled WGS sequence"/>
</dbReference>
<dbReference type="EMBL" id="BAAARV010000004">
    <property type="protein sequence ID" value="GAA2327576.1"/>
    <property type="molecule type" value="Genomic_DNA"/>
</dbReference>
<proteinExistence type="predicted"/>